<keyword evidence="2" id="KW-1185">Reference proteome</keyword>
<proteinExistence type="predicted"/>
<evidence type="ECO:0000313" key="1">
    <source>
        <dbReference type="EMBL" id="MDR6408472.1"/>
    </source>
</evidence>
<accession>A0ABU1LP02</accession>
<dbReference type="EMBL" id="JAVDRP010000003">
    <property type="protein sequence ID" value="MDR6408472.1"/>
    <property type="molecule type" value="Genomic_DNA"/>
</dbReference>
<dbReference type="RefSeq" id="WP_310119877.1">
    <property type="nucleotide sequence ID" value="NZ_JAVDRP010000003.1"/>
</dbReference>
<gene>
    <name evidence="1" type="ORF">J2804_001865</name>
</gene>
<reference evidence="1 2" key="1">
    <citation type="submission" date="2023-07" db="EMBL/GenBank/DDBJ databases">
        <title>Sorghum-associated microbial communities from plants grown in Nebraska, USA.</title>
        <authorList>
            <person name="Schachtman D."/>
        </authorList>
    </citation>
    <scope>NUCLEOTIDE SEQUENCE [LARGE SCALE GENOMIC DNA]</scope>
    <source>
        <strain evidence="1 2">DS1316</strain>
    </source>
</reference>
<name>A0ABU1LP02_9BURK</name>
<sequence>MKSIVIDAPLRRRFLDLYIDWRRAAGDSIVTLPVEGPPQGDTVLFAQVPTEFLDILTINAMSFTLA</sequence>
<organism evidence="1 2">
    <name type="scientific">Paraburkholderia terricola</name>
    <dbReference type="NCBI Taxonomy" id="169427"/>
    <lineage>
        <taxon>Bacteria</taxon>
        <taxon>Pseudomonadati</taxon>
        <taxon>Pseudomonadota</taxon>
        <taxon>Betaproteobacteria</taxon>
        <taxon>Burkholderiales</taxon>
        <taxon>Burkholderiaceae</taxon>
        <taxon>Paraburkholderia</taxon>
    </lineage>
</organism>
<protein>
    <submittedName>
        <fullName evidence="1">Uncharacterized protein</fullName>
    </submittedName>
</protein>
<comment type="caution">
    <text evidence="1">The sequence shown here is derived from an EMBL/GenBank/DDBJ whole genome shotgun (WGS) entry which is preliminary data.</text>
</comment>
<dbReference type="Proteomes" id="UP001264340">
    <property type="component" value="Unassembled WGS sequence"/>
</dbReference>
<evidence type="ECO:0000313" key="2">
    <source>
        <dbReference type="Proteomes" id="UP001264340"/>
    </source>
</evidence>